<accession>A0A150JL46</accession>
<protein>
    <submittedName>
        <fullName evidence="4">DHHA1 domain protein</fullName>
    </submittedName>
</protein>
<dbReference type="EMBL" id="LNJE01000002">
    <property type="protein sequence ID" value="KYC58517.1"/>
    <property type="molecule type" value="Genomic_DNA"/>
</dbReference>
<dbReference type="InterPro" id="IPR001667">
    <property type="entry name" value="DDH_dom"/>
</dbReference>
<dbReference type="Proteomes" id="UP000092420">
    <property type="component" value="Unassembled WGS sequence"/>
</dbReference>
<evidence type="ECO:0000313" key="5">
    <source>
        <dbReference type="EMBL" id="KYC58517.1"/>
    </source>
</evidence>
<proteinExistence type="predicted"/>
<sequence length="479" mass="52650">METHNNKLYIWYALNTGMDSDFADLLSAAKDKILHSKGSKIKIISHIDADGISSASILSLALDRLNINHDVHFTSLDGIPSSDLGELTIFLDMGSGQIDYLMSKYEDREIIILDHHQGEYPESNFLEVNPNKYGYSGSEEVSGSGLAYLLSLELDCKNKNLSSIALVGAVGDMQGSWGGLKGINRDILLDSIESGLVKAQEDLLLYGRSTRPIYKSLQFFSDPPIPGVTGSDSNAMALLNSLGIPCYEGNWRTVSDLTWDEKRRLATEIIRKTIMAVPQEYVSFIPQMIMGESYSLINEEERSPLRDASEFATCLNACGKNGRPEVGFYVCKGNRGIYYDILLGLLRKHRQNIARSMSLVESRGVVVKEKFQYFDGSGINDTIVGTVASLVLGNRDTDPFLPIVAFTTLPNDPNVYKISARCSRLLVLKGLNLGKEIKKSAELVGGKGGGHPPACGAFVPIEKLTEFLHIFEENIASCI</sequence>
<organism evidence="4 6">
    <name type="scientific">Candidatus Methanofastidiosum methylothiophilum</name>
    <dbReference type="NCBI Taxonomy" id="1705564"/>
    <lineage>
        <taxon>Archaea</taxon>
        <taxon>Methanobacteriati</taxon>
        <taxon>Methanobacteriota</taxon>
        <taxon>Stenosarchaea group</taxon>
        <taxon>Candidatus Methanofastidiosia</taxon>
        <taxon>Candidatus Methanofastidiosales</taxon>
        <taxon>Candidatus Methanofastidiosaceae</taxon>
        <taxon>Candidatus Methanofastidiosum</taxon>
    </lineage>
</organism>
<dbReference type="PANTHER" id="PTHR30255">
    <property type="entry name" value="SINGLE-STRANDED-DNA-SPECIFIC EXONUCLEASE RECJ"/>
    <property type="match status" value="1"/>
</dbReference>
<dbReference type="EMBL" id="LNJB01000001">
    <property type="protein sequence ID" value="KYC55448.1"/>
    <property type="molecule type" value="Genomic_DNA"/>
</dbReference>
<accession>A0A150JMT6</accession>
<evidence type="ECO:0000313" key="6">
    <source>
        <dbReference type="Proteomes" id="UP000092420"/>
    </source>
</evidence>
<dbReference type="InterPro" id="IPR038763">
    <property type="entry name" value="DHH_sf"/>
</dbReference>
<comment type="caution">
    <text evidence="4">The sequence shown here is derived from an EMBL/GenBank/DDBJ whole genome shotgun (WGS) entry which is preliminary data.</text>
</comment>
<dbReference type="SUPFAM" id="SSF64182">
    <property type="entry name" value="DHH phosphoesterases"/>
    <property type="match status" value="1"/>
</dbReference>
<feature type="domain" description="DHHA1" evidence="2">
    <location>
        <begin position="372"/>
        <end position="476"/>
    </location>
</feature>
<dbReference type="Pfam" id="PF02272">
    <property type="entry name" value="DHHA1"/>
    <property type="match status" value="1"/>
</dbReference>
<dbReference type="Gene3D" id="3.90.1640.30">
    <property type="match status" value="1"/>
</dbReference>
<evidence type="ECO:0000313" key="4">
    <source>
        <dbReference type="EMBL" id="KYC55448.1"/>
    </source>
</evidence>
<gene>
    <name evidence="4" type="ORF">AN188_00100</name>
    <name evidence="5" type="ORF">APG09_00264</name>
</gene>
<evidence type="ECO:0000259" key="2">
    <source>
        <dbReference type="Pfam" id="PF02272"/>
    </source>
</evidence>
<accession>A0A150JEF8</accession>
<reference evidence="4 6" key="1">
    <citation type="journal article" date="2016" name="ISME J.">
        <title>Chasing the elusive Euryarchaeota class WSA2: genomes reveal a uniquely fastidious methyl-reducing methanogen.</title>
        <authorList>
            <person name="Nobu M.K."/>
            <person name="Narihiro T."/>
            <person name="Kuroda K."/>
            <person name="Mei R."/>
            <person name="Liu W.T."/>
        </authorList>
    </citation>
    <scope>NUCLEOTIDE SEQUENCE [LARGE SCALE GENOMIC DNA]</scope>
    <source>
        <strain evidence="4">ADurb1013_Bin02101</strain>
        <strain evidence="5">ADurb1213_Bin02801</strain>
    </source>
</reference>
<dbReference type="Pfam" id="PF21763">
    <property type="entry name" value="DHH_CID"/>
    <property type="match status" value="1"/>
</dbReference>
<feature type="domain" description="DDH" evidence="1">
    <location>
        <begin position="40"/>
        <end position="155"/>
    </location>
</feature>
<dbReference type="Pfam" id="PF01368">
    <property type="entry name" value="DHH"/>
    <property type="match status" value="1"/>
</dbReference>
<dbReference type="PANTHER" id="PTHR30255:SF3">
    <property type="entry name" value="SINGLE-STRANDED-DNA-SPECIFIC EXONUCLEASE RECJ"/>
    <property type="match status" value="1"/>
</dbReference>
<dbReference type="AlphaFoldDB" id="A0A150JL46"/>
<dbReference type="GO" id="GO:0003676">
    <property type="term" value="F:nucleic acid binding"/>
    <property type="evidence" value="ECO:0007669"/>
    <property type="project" value="InterPro"/>
</dbReference>
<dbReference type="GO" id="GO:0004527">
    <property type="term" value="F:exonuclease activity"/>
    <property type="evidence" value="ECO:0007669"/>
    <property type="project" value="UniProtKB-KW"/>
</dbReference>
<evidence type="ECO:0000259" key="3">
    <source>
        <dbReference type="Pfam" id="PF21763"/>
    </source>
</evidence>
<feature type="domain" description="DHH-CID" evidence="3">
    <location>
        <begin position="205"/>
        <end position="275"/>
    </location>
</feature>
<dbReference type="InterPro" id="IPR051673">
    <property type="entry name" value="SSDNA_exonuclease_RecJ"/>
</dbReference>
<dbReference type="InterPro" id="IPR003156">
    <property type="entry name" value="DHHA1_dom"/>
</dbReference>
<dbReference type="Gene3D" id="3.10.310.30">
    <property type="match status" value="1"/>
</dbReference>
<evidence type="ECO:0000259" key="1">
    <source>
        <dbReference type="Pfam" id="PF01368"/>
    </source>
</evidence>
<dbReference type="InterPro" id="IPR048515">
    <property type="entry name" value="DHH_CID"/>
</dbReference>
<name>A0A150JL46_9EURY</name>